<keyword evidence="2" id="KW-0963">Cytoplasm</keyword>
<gene>
    <name evidence="8" type="primary">sarY</name>
    <name evidence="8" type="ORF">JMUB590_0683</name>
</gene>
<dbReference type="GeneID" id="58050449"/>
<feature type="domain" description="Transcriptional regulator SarA/SarZ/Rot-like helix-turn-helix" evidence="7">
    <location>
        <begin position="151"/>
        <end position="221"/>
    </location>
</feature>
<dbReference type="PANTHER" id="PTHR33164:SF5">
    <property type="entry name" value="ORGANIC HYDROPEROXIDE RESISTANCE TRANSCRIPTIONAL REGULATOR"/>
    <property type="match status" value="1"/>
</dbReference>
<dbReference type="InterPro" id="IPR036388">
    <property type="entry name" value="WH-like_DNA-bd_sf"/>
</dbReference>
<keyword evidence="5" id="KW-0804">Transcription</keyword>
<dbReference type="RefSeq" id="WP_044466804.1">
    <property type="nucleotide sequence ID" value="NZ_AP018585.1"/>
</dbReference>
<dbReference type="PANTHER" id="PTHR33164">
    <property type="entry name" value="TRANSCRIPTIONAL REGULATOR, MARR FAMILY"/>
    <property type="match status" value="1"/>
</dbReference>
<evidence type="ECO:0000259" key="7">
    <source>
        <dbReference type="Pfam" id="PF22381"/>
    </source>
</evidence>
<keyword evidence="3" id="KW-0805">Transcription regulation</keyword>
<dbReference type="InterPro" id="IPR039422">
    <property type="entry name" value="MarR/SlyA-like"/>
</dbReference>
<organism evidence="8 9">
    <name type="scientific">Staphylococcus caprae</name>
    <dbReference type="NCBI Taxonomy" id="29380"/>
    <lineage>
        <taxon>Bacteria</taxon>
        <taxon>Bacillati</taxon>
        <taxon>Bacillota</taxon>
        <taxon>Bacilli</taxon>
        <taxon>Bacillales</taxon>
        <taxon>Staphylococcaceae</taxon>
        <taxon>Staphylococcus</taxon>
    </lineage>
</organism>
<evidence type="ECO:0000256" key="3">
    <source>
        <dbReference type="ARBA" id="ARBA00023015"/>
    </source>
</evidence>
<keyword evidence="4" id="KW-0238">DNA-binding</keyword>
<protein>
    <submittedName>
        <fullName evidence="8">Accessory regulator Y</fullName>
    </submittedName>
</protein>
<keyword evidence="9" id="KW-1185">Reference proteome</keyword>
<evidence type="ECO:0000256" key="6">
    <source>
        <dbReference type="ARBA" id="ARBA00038100"/>
    </source>
</evidence>
<sequence length="242" mass="29179">MHQQKIKSFLAHFVLDHISIEYLRFSYYLTIEQFKLLQFIYQFTHHHSEGLSLNAIIFYKNYQKNHLLKLITHLYDFNWISKERDPLDQRRLVINLTQHQREKVLQMFEDFKAFLEMKSKSIKHIHHFTIIPYYFTCHEQFEEIQKSANFKHLSLEELYILGLLIINNKQTTFKNIKAHSLKGIVTVSPIIKKLQLKGYVDKSRSKEDERNIVLTIKEEKVPYIKSTIEECYRCLEKGIEQL</sequence>
<dbReference type="Pfam" id="PF22381">
    <property type="entry name" value="Staph_reg_Sar_Rot"/>
    <property type="match status" value="2"/>
</dbReference>
<name>A0ABM7FTK9_9STAP</name>
<dbReference type="Proteomes" id="UP000274772">
    <property type="component" value="Chromosome"/>
</dbReference>
<evidence type="ECO:0000256" key="2">
    <source>
        <dbReference type="ARBA" id="ARBA00022490"/>
    </source>
</evidence>
<dbReference type="InterPro" id="IPR055166">
    <property type="entry name" value="Transc_reg_Sar_Rot_HTH"/>
</dbReference>
<proteinExistence type="inferred from homology"/>
<evidence type="ECO:0000313" key="8">
    <source>
        <dbReference type="EMBL" id="BBD91793.1"/>
    </source>
</evidence>
<dbReference type="InterPro" id="IPR010166">
    <property type="entry name" value="SarA/Rot_dom"/>
</dbReference>
<dbReference type="Gene3D" id="1.10.10.10">
    <property type="entry name" value="Winged helix-like DNA-binding domain superfamily/Winged helix DNA-binding domain"/>
    <property type="match status" value="2"/>
</dbReference>
<dbReference type="EMBL" id="AP018586">
    <property type="protein sequence ID" value="BBD91793.1"/>
    <property type="molecule type" value="Genomic_DNA"/>
</dbReference>
<evidence type="ECO:0000256" key="4">
    <source>
        <dbReference type="ARBA" id="ARBA00023125"/>
    </source>
</evidence>
<evidence type="ECO:0000313" key="9">
    <source>
        <dbReference type="Proteomes" id="UP000274772"/>
    </source>
</evidence>
<dbReference type="NCBIfam" id="TIGR01889">
    <property type="entry name" value="Staph_reg_Sar"/>
    <property type="match status" value="1"/>
</dbReference>
<reference evidence="8 9" key="1">
    <citation type="submission" date="2018-05" db="EMBL/GenBank/DDBJ databases">
        <title>Complete genome sequencing of three human clinical isolates of Staphylococcus caprae reveals virulence factors similar to those of S. epidermidis and S. capitis.</title>
        <authorList>
            <person name="Watanabe S."/>
            <person name="Cui L."/>
        </authorList>
    </citation>
    <scope>NUCLEOTIDE SEQUENCE [LARGE SCALE GENOMIC DNA]</scope>
    <source>
        <strain evidence="8 9">JMUB590</strain>
    </source>
</reference>
<evidence type="ECO:0000256" key="5">
    <source>
        <dbReference type="ARBA" id="ARBA00023163"/>
    </source>
</evidence>
<evidence type="ECO:0000256" key="1">
    <source>
        <dbReference type="ARBA" id="ARBA00004496"/>
    </source>
</evidence>
<feature type="domain" description="Transcriptional regulator SarA/SarZ/Rot-like helix-turn-helix" evidence="7">
    <location>
        <begin position="22"/>
        <end position="105"/>
    </location>
</feature>
<dbReference type="InterPro" id="IPR036390">
    <property type="entry name" value="WH_DNA-bd_sf"/>
</dbReference>
<dbReference type="SUPFAM" id="SSF46785">
    <property type="entry name" value="Winged helix' DNA-binding domain"/>
    <property type="match status" value="2"/>
</dbReference>
<comment type="similarity">
    <text evidence="6">Belongs to the SarA family.</text>
</comment>
<accession>A0ABM7FTK9</accession>
<comment type="subcellular location">
    <subcellularLocation>
        <location evidence="1">Cytoplasm</location>
    </subcellularLocation>
</comment>